<evidence type="ECO:0000256" key="2">
    <source>
        <dbReference type="ARBA" id="ARBA00010231"/>
    </source>
</evidence>
<evidence type="ECO:0000259" key="11">
    <source>
        <dbReference type="Pfam" id="PF02879"/>
    </source>
</evidence>
<evidence type="ECO:0000313" key="13">
    <source>
        <dbReference type="EMBL" id="GAN99935.1"/>
    </source>
</evidence>
<keyword evidence="6" id="KW-0413">Isomerase</keyword>
<dbReference type="Pfam" id="PF00408">
    <property type="entry name" value="PGM_PMM_IV"/>
    <property type="match status" value="1"/>
</dbReference>
<dbReference type="CDD" id="cd05801">
    <property type="entry name" value="PGM_like3"/>
    <property type="match status" value="1"/>
</dbReference>
<evidence type="ECO:0000256" key="4">
    <source>
        <dbReference type="ARBA" id="ARBA00022723"/>
    </source>
</evidence>
<name>A0A0D6QAE5_KOMXY</name>
<dbReference type="RefSeq" id="WP_010513407.1">
    <property type="nucleotide sequence ID" value="NZ_BANJ01000034.1"/>
</dbReference>
<dbReference type="GO" id="GO:0005975">
    <property type="term" value="P:carbohydrate metabolic process"/>
    <property type="evidence" value="ECO:0007669"/>
    <property type="project" value="UniProtKB-UniRule"/>
</dbReference>
<dbReference type="NCBIfam" id="TIGR01132">
    <property type="entry name" value="pgm"/>
    <property type="match status" value="1"/>
</dbReference>
<feature type="domain" description="Alpha-D-phosphohexomutase alpha/beta/alpha" evidence="10">
    <location>
        <begin position="41"/>
        <end position="181"/>
    </location>
</feature>
<organism evidence="13 14">
    <name type="scientific">Komagataeibacter xylinus NBRC 13693</name>
    <dbReference type="NCBI Taxonomy" id="1234668"/>
    <lineage>
        <taxon>Bacteria</taxon>
        <taxon>Pseudomonadati</taxon>
        <taxon>Pseudomonadota</taxon>
        <taxon>Alphaproteobacteria</taxon>
        <taxon>Acetobacterales</taxon>
        <taxon>Acetobacteraceae</taxon>
        <taxon>Komagataeibacter</taxon>
    </lineage>
</organism>
<accession>A0A0D6QAE5</accession>
<feature type="domain" description="Alpha-D-phosphohexomutase alpha/beta/alpha" evidence="12">
    <location>
        <begin position="323"/>
        <end position="441"/>
    </location>
</feature>
<comment type="caution">
    <text evidence="13">The sequence shown here is derived from an EMBL/GenBank/DDBJ whole genome shotgun (WGS) entry which is preliminary data.</text>
</comment>
<dbReference type="InterPro" id="IPR005843">
    <property type="entry name" value="A-D-PHexomutase_C"/>
</dbReference>
<keyword evidence="4 8" id="KW-0479">Metal-binding</keyword>
<dbReference type="SUPFAM" id="SSF53738">
    <property type="entry name" value="Phosphoglucomutase, first 3 domains"/>
    <property type="match status" value="3"/>
</dbReference>
<keyword evidence="3" id="KW-0597">Phosphoprotein</keyword>
<dbReference type="PROSITE" id="PS00710">
    <property type="entry name" value="PGM_PMM"/>
    <property type="match status" value="1"/>
</dbReference>
<dbReference type="AlphaFoldDB" id="A0A0D6QAE5"/>
<evidence type="ECO:0000259" key="10">
    <source>
        <dbReference type="Pfam" id="PF02878"/>
    </source>
</evidence>
<evidence type="ECO:0000259" key="12">
    <source>
        <dbReference type="Pfam" id="PF02880"/>
    </source>
</evidence>
<proteinExistence type="inferred from homology"/>
<evidence type="ECO:0000256" key="5">
    <source>
        <dbReference type="ARBA" id="ARBA00022842"/>
    </source>
</evidence>
<dbReference type="InterPro" id="IPR016066">
    <property type="entry name" value="A-D-PHexomutase_CS"/>
</dbReference>
<dbReference type="Gene3D" id="3.40.120.10">
    <property type="entry name" value="Alpha-D-Glucose-1,6-Bisphosphate, subunit A, domain 3"/>
    <property type="match status" value="3"/>
</dbReference>
<dbReference type="Pfam" id="PF02878">
    <property type="entry name" value="PGM_PMM_I"/>
    <property type="match status" value="1"/>
</dbReference>
<dbReference type="EC" id="5.4.2.2" evidence="7"/>
<sequence length="555" mass="59626">MPSISPFAGKPVDPDRLVNIDALLDAYYTRKPDPAIATQRVAFGTSGHRGSSLTTSFNENHILSISQAIADYRKGAGITGPLFIGIDTHALSRPALKSALEVFAANGVEVRIDVHDGYTPTPVISHAILTYNRDRSSGLADGVVITPSHNPPEDGGYKYNPTHGGPADTDITKVVESAANDYMAKNMEGVKRVAFEDALKAPTTKRHDYITPYVNDLAAVVDMDIIRESGVSIGIDPLGGAAVDYWQPIIDKYGINATIVSKEVDPTFRFMTADWDGQIRMDCSSPYAMARLVGMKDKFDIAFANDTDADRHGIVSGKYGLMNPNHYLAVAIEYLFNNRENWNASAGVGKTVVSSSMIDRVAKEIGRKLVEVPVGFKWFVDGLYHGTLGFGGEESAGASFLRRAGTVWSTDKDGIILGLLAAEITARTKRTPGAAYEDMTKRLGTPYYARIDAPADPEQKAILKTLSPEQIGMTELAGEPIVSTLTNAPGNGAAIGGLKVSAENGWFAARPSGTENVYKIYAESFKSEAHLKAIQTEAQDAISALFAKAAQKKAG</sequence>
<comment type="cofactor">
    <cofactor evidence="1">
        <name>Mg(2+)</name>
        <dbReference type="ChEBI" id="CHEBI:18420"/>
    </cofactor>
</comment>
<feature type="domain" description="Alpha-D-phosphohexomutase alpha/beta/alpha" evidence="11">
    <location>
        <begin position="212"/>
        <end position="316"/>
    </location>
</feature>
<dbReference type="InterPro" id="IPR016055">
    <property type="entry name" value="A-D-PHexomutase_a/b/a-I/II/III"/>
</dbReference>
<protein>
    <recommendedName>
        <fullName evidence="7">Phosphoglucomutase</fullName>
        <ecNumber evidence="7">5.4.2.2</ecNumber>
    </recommendedName>
</protein>
<evidence type="ECO:0000256" key="6">
    <source>
        <dbReference type="ARBA" id="ARBA00023235"/>
    </source>
</evidence>
<dbReference type="GO" id="GO:0004614">
    <property type="term" value="F:phosphoglucomutase activity"/>
    <property type="evidence" value="ECO:0007669"/>
    <property type="project" value="UniProtKB-UniRule"/>
</dbReference>
<reference evidence="13 14" key="1">
    <citation type="submission" date="2012-11" db="EMBL/GenBank/DDBJ databases">
        <title>Whole genome sequence of Gluconacetobacter xylinus NBRC 13693.</title>
        <authorList>
            <person name="Azuma Y."/>
            <person name="Higashiura N."/>
            <person name="Hirakawa H."/>
            <person name="Matsushita K."/>
        </authorList>
    </citation>
    <scope>NUCLEOTIDE SEQUENCE [LARGE SCALE GENOMIC DNA]</scope>
    <source>
        <strain evidence="13 14">NBRC 13693</strain>
    </source>
</reference>
<evidence type="ECO:0000313" key="14">
    <source>
        <dbReference type="Proteomes" id="UP000032683"/>
    </source>
</evidence>
<dbReference type="Pfam" id="PF02879">
    <property type="entry name" value="PGM_PMM_II"/>
    <property type="match status" value="1"/>
</dbReference>
<dbReference type="SUPFAM" id="SSF55957">
    <property type="entry name" value="Phosphoglucomutase, C-terminal domain"/>
    <property type="match status" value="1"/>
</dbReference>
<dbReference type="InterPro" id="IPR005844">
    <property type="entry name" value="A-D-PHexomutase_a/b/a-I"/>
</dbReference>
<evidence type="ECO:0000256" key="7">
    <source>
        <dbReference type="NCBIfam" id="TIGR01132"/>
    </source>
</evidence>
<dbReference type="InterPro" id="IPR036900">
    <property type="entry name" value="A-D-PHexomutase_C_sf"/>
</dbReference>
<dbReference type="InterPro" id="IPR005852">
    <property type="entry name" value="PGM_a-D-Glc-sp"/>
</dbReference>
<dbReference type="GO" id="GO:0000287">
    <property type="term" value="F:magnesium ion binding"/>
    <property type="evidence" value="ECO:0007669"/>
    <property type="project" value="InterPro"/>
</dbReference>
<feature type="domain" description="Alpha-D-phosphohexomutase C-terminal" evidence="9">
    <location>
        <begin position="492"/>
        <end position="538"/>
    </location>
</feature>
<evidence type="ECO:0000259" key="9">
    <source>
        <dbReference type="Pfam" id="PF00408"/>
    </source>
</evidence>
<keyword evidence="5 8" id="KW-0460">Magnesium</keyword>
<dbReference type="InterPro" id="IPR005846">
    <property type="entry name" value="A-D-PHexomutase_a/b/a-III"/>
</dbReference>
<dbReference type="PANTHER" id="PTHR45745">
    <property type="entry name" value="PHOSPHOMANNOMUTASE 45A"/>
    <property type="match status" value="1"/>
</dbReference>
<dbReference type="Pfam" id="PF02880">
    <property type="entry name" value="PGM_PMM_III"/>
    <property type="match status" value="1"/>
</dbReference>
<dbReference type="Gene3D" id="3.30.310.50">
    <property type="entry name" value="Alpha-D-phosphohexomutase, C-terminal domain"/>
    <property type="match status" value="1"/>
</dbReference>
<evidence type="ECO:0000256" key="8">
    <source>
        <dbReference type="RuleBase" id="RU004326"/>
    </source>
</evidence>
<evidence type="ECO:0000256" key="1">
    <source>
        <dbReference type="ARBA" id="ARBA00001946"/>
    </source>
</evidence>
<comment type="similarity">
    <text evidence="2 8">Belongs to the phosphohexose mutase family.</text>
</comment>
<dbReference type="Proteomes" id="UP000032683">
    <property type="component" value="Unassembled WGS sequence"/>
</dbReference>
<dbReference type="GO" id="GO:0008973">
    <property type="term" value="F:phosphopentomutase activity"/>
    <property type="evidence" value="ECO:0007669"/>
    <property type="project" value="TreeGrafter"/>
</dbReference>
<gene>
    <name evidence="13" type="ORF">Gxy13693_034_005</name>
</gene>
<dbReference type="InterPro" id="IPR005845">
    <property type="entry name" value="A-D-PHexomutase_a/b/a-II"/>
</dbReference>
<dbReference type="EMBL" id="BANJ01000034">
    <property type="protein sequence ID" value="GAN99935.1"/>
    <property type="molecule type" value="Genomic_DNA"/>
</dbReference>
<evidence type="ECO:0000256" key="3">
    <source>
        <dbReference type="ARBA" id="ARBA00022553"/>
    </source>
</evidence>
<dbReference type="GO" id="GO:0006166">
    <property type="term" value="P:purine ribonucleoside salvage"/>
    <property type="evidence" value="ECO:0007669"/>
    <property type="project" value="TreeGrafter"/>
</dbReference>
<dbReference type="PANTHER" id="PTHR45745:SF1">
    <property type="entry name" value="PHOSPHOGLUCOMUTASE 2B-RELATED"/>
    <property type="match status" value="1"/>
</dbReference>